<reference evidence="2 3" key="1">
    <citation type="journal article" date="2019" name="Emerg. Microbes Infect.">
        <title>Comprehensive subspecies identification of 175 nontuberculous mycobacteria species based on 7547 genomic profiles.</title>
        <authorList>
            <person name="Matsumoto Y."/>
            <person name="Kinjo T."/>
            <person name="Motooka D."/>
            <person name="Nabeya D."/>
            <person name="Jung N."/>
            <person name="Uechi K."/>
            <person name="Horii T."/>
            <person name="Iida T."/>
            <person name="Fujita J."/>
            <person name="Nakamura S."/>
        </authorList>
    </citation>
    <scope>NUCLEOTIDE SEQUENCE [LARGE SCALE GENOMIC DNA]</scope>
    <source>
        <strain evidence="2 3">JCM 6377</strain>
    </source>
</reference>
<sequence>MHQTLHPLAPLTEPGGVGDIGERLAVQRVEFLFDPAGSHRVPIAVPQQDETRRYGQFGGDKLAHVRTLAARFFGVADRQRRYVSHVRDITRSSHAATLLQGAAAAYRPRATAARPKVTNAEGTWSLPRDE</sequence>
<gene>
    <name evidence="2" type="ORF">MAGR_17610</name>
</gene>
<evidence type="ECO:0000256" key="1">
    <source>
        <dbReference type="SAM" id="MobiDB-lite"/>
    </source>
</evidence>
<evidence type="ECO:0000313" key="3">
    <source>
        <dbReference type="Proteomes" id="UP000465302"/>
    </source>
</evidence>
<evidence type="ECO:0000313" key="2">
    <source>
        <dbReference type="EMBL" id="GFG50320.1"/>
    </source>
</evidence>
<feature type="region of interest" description="Disordered" evidence="1">
    <location>
        <begin position="109"/>
        <end position="130"/>
    </location>
</feature>
<organism evidence="2 3">
    <name type="scientific">Mycolicibacterium agri</name>
    <name type="common">Mycobacterium agri</name>
    <dbReference type="NCBI Taxonomy" id="36811"/>
    <lineage>
        <taxon>Bacteria</taxon>
        <taxon>Bacillati</taxon>
        <taxon>Actinomycetota</taxon>
        <taxon>Actinomycetes</taxon>
        <taxon>Mycobacteriales</taxon>
        <taxon>Mycobacteriaceae</taxon>
        <taxon>Mycolicibacterium</taxon>
    </lineage>
</organism>
<accession>A0A7I9VYB9</accession>
<dbReference type="AlphaFoldDB" id="A0A7I9VYB9"/>
<proteinExistence type="predicted"/>
<comment type="caution">
    <text evidence="2">The sequence shown here is derived from an EMBL/GenBank/DDBJ whole genome shotgun (WGS) entry which is preliminary data.</text>
</comment>
<name>A0A7I9VYB9_MYCAG</name>
<protein>
    <submittedName>
        <fullName evidence="2">Uncharacterized protein</fullName>
    </submittedName>
</protein>
<dbReference type="Proteomes" id="UP000465302">
    <property type="component" value="Unassembled WGS sequence"/>
</dbReference>
<dbReference type="EMBL" id="BLKS01000001">
    <property type="protein sequence ID" value="GFG50320.1"/>
    <property type="molecule type" value="Genomic_DNA"/>
</dbReference>